<evidence type="ECO:0000313" key="2">
    <source>
        <dbReference type="Proteomes" id="UP000002727"/>
    </source>
</evidence>
<protein>
    <submittedName>
        <fullName evidence="1">Uncharacterized protein</fullName>
    </submittedName>
</protein>
<dbReference type="EMBL" id="CP000855">
    <property type="protein sequence ID" value="ACJ15953.1"/>
    <property type="molecule type" value="Genomic_DNA"/>
</dbReference>
<evidence type="ECO:0000313" key="1">
    <source>
        <dbReference type="EMBL" id="ACJ15953.1"/>
    </source>
</evidence>
<proteinExistence type="predicted"/>
<sequence length="35" mass="4109">MHHYQFKVYALDTELNLKPEATRRELEKAIGGHVI</sequence>
<dbReference type="AlphaFoldDB" id="B6YU11"/>
<name>B6YU11_THEON</name>
<accession>B6YU11</accession>
<dbReference type="KEGG" id="ton:TON_0467"/>
<dbReference type="Gene3D" id="3.90.280.10">
    <property type="entry name" value="PEBP-like"/>
    <property type="match status" value="1"/>
</dbReference>
<keyword evidence="2" id="KW-1185">Reference proteome</keyword>
<dbReference type="Pfam" id="PF01161">
    <property type="entry name" value="PBP"/>
    <property type="match status" value="1"/>
</dbReference>
<dbReference type="SUPFAM" id="SSF49777">
    <property type="entry name" value="PEBP-like"/>
    <property type="match status" value="1"/>
</dbReference>
<organism evidence="1 2">
    <name type="scientific">Thermococcus onnurineus (strain NA1)</name>
    <dbReference type="NCBI Taxonomy" id="523850"/>
    <lineage>
        <taxon>Archaea</taxon>
        <taxon>Methanobacteriati</taxon>
        <taxon>Methanobacteriota</taxon>
        <taxon>Thermococci</taxon>
        <taxon>Thermococcales</taxon>
        <taxon>Thermococcaceae</taxon>
        <taxon>Thermococcus</taxon>
    </lineage>
</organism>
<dbReference type="eggNOG" id="arCOG04702">
    <property type="taxonomic scope" value="Archaea"/>
</dbReference>
<dbReference type="InterPro" id="IPR008914">
    <property type="entry name" value="PEBP"/>
</dbReference>
<dbReference type="Proteomes" id="UP000002727">
    <property type="component" value="Chromosome"/>
</dbReference>
<reference evidence="1 2" key="1">
    <citation type="journal article" date="2008" name="J. Bacteriol.">
        <title>The complete genome sequence of Thermococcus onnurineus NA1 reveals a mixed heterotrophic and carboxydotrophic metabolism.</title>
        <authorList>
            <person name="Lee H.S."/>
            <person name="Kang S.G."/>
            <person name="Bae S.S."/>
            <person name="Lim J.K."/>
            <person name="Cho Y."/>
            <person name="Kim Y.J."/>
            <person name="Jeon J.H."/>
            <person name="Cha S.S."/>
            <person name="Kwon K.K."/>
            <person name="Kim H.T."/>
            <person name="Park C.J."/>
            <person name="Lee H.W."/>
            <person name="Kim S.I."/>
            <person name="Chun J."/>
            <person name="Colwell R.R."/>
            <person name="Kim S.J."/>
            <person name="Lee J.H."/>
        </authorList>
    </citation>
    <scope>NUCLEOTIDE SEQUENCE [LARGE SCALE GENOMIC DNA]</scope>
    <source>
        <strain evidence="1 2">NA1</strain>
    </source>
</reference>
<dbReference type="InterPro" id="IPR036610">
    <property type="entry name" value="PEBP-like_sf"/>
</dbReference>
<dbReference type="HOGENOM" id="CLU_3362634_0_0_2"/>
<gene>
    <name evidence="1" type="ordered locus">TON_0467</name>
</gene>
<dbReference type="STRING" id="523850.TON_0467"/>